<evidence type="ECO:0000313" key="2">
    <source>
        <dbReference type="Proteomes" id="UP000887578"/>
    </source>
</evidence>
<dbReference type="Proteomes" id="UP000887578">
    <property type="component" value="Unplaced"/>
</dbReference>
<proteinExistence type="predicted"/>
<name>A0A914NYD8_9BILA</name>
<protein>
    <submittedName>
        <fullName evidence="3">Uncharacterized protein</fullName>
    </submittedName>
</protein>
<feature type="region of interest" description="Disordered" evidence="1">
    <location>
        <begin position="107"/>
        <end position="137"/>
    </location>
</feature>
<feature type="compositionally biased region" description="Low complexity" evidence="1">
    <location>
        <begin position="107"/>
        <end position="117"/>
    </location>
</feature>
<organism evidence="2 3">
    <name type="scientific">Panagrolaimus davidi</name>
    <dbReference type="NCBI Taxonomy" id="227884"/>
    <lineage>
        <taxon>Eukaryota</taxon>
        <taxon>Metazoa</taxon>
        <taxon>Ecdysozoa</taxon>
        <taxon>Nematoda</taxon>
        <taxon>Chromadorea</taxon>
        <taxon>Rhabditida</taxon>
        <taxon>Tylenchina</taxon>
        <taxon>Panagrolaimomorpha</taxon>
        <taxon>Panagrolaimoidea</taxon>
        <taxon>Panagrolaimidae</taxon>
        <taxon>Panagrolaimus</taxon>
    </lineage>
</organism>
<sequence>MDGVPSPTSIDRRFLIPTPFEDSQLPNTTSSTLNLHSSSAPHMRRLLTNNYFSNGGGLSSSGNGSVCPRAAEAWNLLAIFIIGQMRFAYELERLLQVEIKRLGLTSFSSSTTSSPTSTTPPPLQNQQQQHNVQFSIA</sequence>
<reference evidence="3" key="1">
    <citation type="submission" date="2022-11" db="UniProtKB">
        <authorList>
            <consortium name="WormBaseParasite"/>
        </authorList>
    </citation>
    <scope>IDENTIFICATION</scope>
</reference>
<keyword evidence="2" id="KW-1185">Reference proteome</keyword>
<evidence type="ECO:0000313" key="3">
    <source>
        <dbReference type="WBParaSite" id="PDA_v2.g10406.t1"/>
    </source>
</evidence>
<dbReference type="AlphaFoldDB" id="A0A914NYD8"/>
<dbReference type="WBParaSite" id="PDA_v2.g10406.t1">
    <property type="protein sequence ID" value="PDA_v2.g10406.t1"/>
    <property type="gene ID" value="PDA_v2.g10406"/>
</dbReference>
<feature type="compositionally biased region" description="Low complexity" evidence="1">
    <location>
        <begin position="124"/>
        <end position="137"/>
    </location>
</feature>
<accession>A0A914NYD8</accession>
<evidence type="ECO:0000256" key="1">
    <source>
        <dbReference type="SAM" id="MobiDB-lite"/>
    </source>
</evidence>